<reference evidence="1 2" key="1">
    <citation type="submission" date="2024-04" db="EMBL/GenBank/DDBJ databases">
        <title>Tritrichomonas musculus Genome.</title>
        <authorList>
            <person name="Alves-Ferreira E."/>
            <person name="Grigg M."/>
            <person name="Lorenzi H."/>
            <person name="Galac M."/>
        </authorList>
    </citation>
    <scope>NUCLEOTIDE SEQUENCE [LARGE SCALE GENOMIC DNA]</scope>
    <source>
        <strain evidence="1 2">EAF2021</strain>
    </source>
</reference>
<gene>
    <name evidence="1" type="ORF">M9Y10_034300</name>
</gene>
<evidence type="ECO:0000313" key="2">
    <source>
        <dbReference type="Proteomes" id="UP001470230"/>
    </source>
</evidence>
<dbReference type="Proteomes" id="UP001470230">
    <property type="component" value="Unassembled WGS sequence"/>
</dbReference>
<organism evidence="1 2">
    <name type="scientific">Tritrichomonas musculus</name>
    <dbReference type="NCBI Taxonomy" id="1915356"/>
    <lineage>
        <taxon>Eukaryota</taxon>
        <taxon>Metamonada</taxon>
        <taxon>Parabasalia</taxon>
        <taxon>Tritrichomonadida</taxon>
        <taxon>Tritrichomonadidae</taxon>
        <taxon>Tritrichomonas</taxon>
    </lineage>
</organism>
<dbReference type="SUPFAM" id="SSF48350">
    <property type="entry name" value="GTPase activation domain, GAP"/>
    <property type="match status" value="1"/>
</dbReference>
<protein>
    <submittedName>
        <fullName evidence="1">Uncharacterized protein</fullName>
    </submittedName>
</protein>
<dbReference type="EMBL" id="JAPFFF010000005">
    <property type="protein sequence ID" value="KAK8889550.1"/>
    <property type="molecule type" value="Genomic_DNA"/>
</dbReference>
<keyword evidence="2" id="KW-1185">Reference proteome</keyword>
<sequence>MSEALDWEIDEYKQKATSLLKELLIQKHLRIQRLFYSEMYISKQIEGPLDQSVFTENCEEVYANFASVVLTDNSFSKGPFKAFLNTLFDSFENFLPAFYKLNPSKLPRGSFKVSPSKILLRCIFPSLFGFCWAEEPSISYARNLATWFGEIYRENPGFTQKFPSHWMVDAMRGFFTSLDVSNFINKVIRPIFFDFVQLENCDIDQIYQSKFSQSDPKIWVQYAERIINSIHSNFHLLPSVINFFFHEIIRQVNGKVYTNINEYDDDSKFLIRYLFFDLFLQPFFKEPILMNVSDVLLPKADYALFYNVYLVFNVRLPKLKSQNEGSLYPNIKPKNEAVMKIINHNLDSDFDPFSIIFEDILNKKAELKYPSLREFCEIVQCAHQPLLITTYSLSLLFRFVASLQHTAMIPKSIDRSISNVFQDALAERLEEMQDYNFWFPCYSLTYMNIPEIALIEQPPPSSLYRLLSSPNLYISQSDYDFNTAILNAELATNPTTHPELKTEISWFVKNNKDQSNAEILKRIRTEIENKQKECYQKRQRSLKLIKFTKILESQRKTAMQDRSLSALCMKIFHRYTRENKINIRINDFIDNSFKTIKEIAGKSEKLFSPHLAATLILDLTPCVKFISSGSEESEKADIRLKEGDANYDANVSLLRSMVSKPLLASSLYSTAVKLIPDLIVLKEIAEINSIHDPFQKTYSESFCLQKPVNLAANFENLILTLPNSLLLLAFSSDEIKILHEFNASYKKAMFI</sequence>
<evidence type="ECO:0000313" key="1">
    <source>
        <dbReference type="EMBL" id="KAK8889550.1"/>
    </source>
</evidence>
<dbReference type="InterPro" id="IPR008936">
    <property type="entry name" value="Rho_GTPase_activation_prot"/>
</dbReference>
<accession>A0ABR2KHP7</accession>
<name>A0ABR2KHP7_9EUKA</name>
<proteinExistence type="predicted"/>
<comment type="caution">
    <text evidence="1">The sequence shown here is derived from an EMBL/GenBank/DDBJ whole genome shotgun (WGS) entry which is preliminary data.</text>
</comment>